<dbReference type="AlphaFoldDB" id="A0A543L916"/>
<dbReference type="InterPro" id="IPR046703">
    <property type="entry name" value="DUF6776"/>
</dbReference>
<feature type="coiled-coil region" evidence="1">
    <location>
        <begin position="57"/>
        <end position="126"/>
    </location>
</feature>
<dbReference type="Pfam" id="PF20567">
    <property type="entry name" value="DUF6776"/>
    <property type="match status" value="1"/>
</dbReference>
<dbReference type="Proteomes" id="UP000316993">
    <property type="component" value="Unassembled WGS sequence"/>
</dbReference>
<dbReference type="EMBL" id="VFPV01000002">
    <property type="protein sequence ID" value="TQN03728.1"/>
    <property type="molecule type" value="Genomic_DNA"/>
</dbReference>
<gene>
    <name evidence="2" type="ORF">BDD18_2427</name>
</gene>
<evidence type="ECO:0000256" key="1">
    <source>
        <dbReference type="SAM" id="Coils"/>
    </source>
</evidence>
<proteinExistence type="predicted"/>
<reference evidence="2 3" key="1">
    <citation type="submission" date="2019-06" db="EMBL/GenBank/DDBJ databases">
        <title>Genomic Encyclopedia of Archaeal and Bacterial Type Strains, Phase II (KMG-II): from individual species to whole genera.</title>
        <authorList>
            <person name="Goeker M."/>
        </authorList>
    </citation>
    <scope>NUCLEOTIDE SEQUENCE [LARGE SCALE GENOMIC DNA]</scope>
    <source>
        <strain evidence="2 3">DSM 7270</strain>
    </source>
</reference>
<protein>
    <submittedName>
        <fullName evidence="2">Uncharacterized protein</fullName>
    </submittedName>
</protein>
<name>A0A543L916_9BURK</name>
<organism evidence="2 3">
    <name type="scientific">Acidovorax temperans</name>
    <dbReference type="NCBI Taxonomy" id="80878"/>
    <lineage>
        <taxon>Bacteria</taxon>
        <taxon>Pseudomonadati</taxon>
        <taxon>Pseudomonadota</taxon>
        <taxon>Betaproteobacteria</taxon>
        <taxon>Burkholderiales</taxon>
        <taxon>Comamonadaceae</taxon>
        <taxon>Acidovorax</taxon>
    </lineage>
</organism>
<keyword evidence="1" id="KW-0175">Coiled coil</keyword>
<evidence type="ECO:0000313" key="2">
    <source>
        <dbReference type="EMBL" id="TQN03728.1"/>
    </source>
</evidence>
<evidence type="ECO:0000313" key="3">
    <source>
        <dbReference type="Proteomes" id="UP000316993"/>
    </source>
</evidence>
<sequence length="238" mass="26419">MRFRLLRRRLTISAPRVAIRSAMPWPLRWLVLALALGLSAATALWAFEFGKSIAGLEPTSRQEVMQLRAEIDRLREQSQQTQLLSQTAESLLTADRATLERLTAQVKQLEAENRALRDDLGFFEKLIPAAKSDGVTIRGLKAELVGGAQLKWQVLVIQAAAARNAPEFKGRLELVLAGVLNGKPWTQAFPPEGQALQFRQYRRLGGVFALPLNVVVKTVTARVYEGQAIRAIQAVDLD</sequence>
<accession>A0A543L916</accession>
<dbReference type="RefSeq" id="WP_142083445.1">
    <property type="nucleotide sequence ID" value="NZ_CP147774.1"/>
</dbReference>
<comment type="caution">
    <text evidence="2">The sequence shown here is derived from an EMBL/GenBank/DDBJ whole genome shotgun (WGS) entry which is preliminary data.</text>
</comment>